<dbReference type="EMBL" id="CVTD020000008">
    <property type="protein sequence ID" value="CRZ33597.1"/>
    <property type="molecule type" value="Genomic_DNA"/>
</dbReference>
<feature type="transmembrane region" description="Helical" evidence="1">
    <location>
        <begin position="29"/>
        <end position="50"/>
    </location>
</feature>
<dbReference type="RefSeq" id="WP_103201766.1">
    <property type="nucleotide sequence ID" value="NZ_CVTD020000008.1"/>
</dbReference>
<keyword evidence="3" id="KW-1185">Reference proteome</keyword>
<dbReference type="Proteomes" id="UP000236497">
    <property type="component" value="Unassembled WGS sequence"/>
</dbReference>
<feature type="transmembrane region" description="Helical" evidence="1">
    <location>
        <begin position="93"/>
        <end position="110"/>
    </location>
</feature>
<keyword evidence="1" id="KW-0812">Transmembrane</keyword>
<dbReference type="InterPro" id="IPR008875">
    <property type="entry name" value="TraX"/>
</dbReference>
<accession>A0A0H5SDW2</accession>
<dbReference type="OrthoDB" id="9781069at2"/>
<keyword evidence="1" id="KW-1133">Transmembrane helix</keyword>
<protein>
    <submittedName>
        <fullName evidence="2">Putative membrane protein</fullName>
    </submittedName>
</protein>
<organism evidence="2 3">
    <name type="scientific">Herbinix hemicellulosilytica</name>
    <dbReference type="NCBI Taxonomy" id="1564487"/>
    <lineage>
        <taxon>Bacteria</taxon>
        <taxon>Bacillati</taxon>
        <taxon>Bacillota</taxon>
        <taxon>Clostridia</taxon>
        <taxon>Lachnospirales</taxon>
        <taxon>Lachnospiraceae</taxon>
        <taxon>Herbinix</taxon>
    </lineage>
</organism>
<feature type="transmembrane region" description="Helical" evidence="1">
    <location>
        <begin position="143"/>
        <end position="158"/>
    </location>
</feature>
<dbReference type="AlphaFoldDB" id="A0A0H5SDW2"/>
<evidence type="ECO:0000313" key="2">
    <source>
        <dbReference type="EMBL" id="CRZ33597.1"/>
    </source>
</evidence>
<dbReference type="Pfam" id="PF05857">
    <property type="entry name" value="TraX"/>
    <property type="match status" value="1"/>
</dbReference>
<reference evidence="2 3" key="1">
    <citation type="submission" date="2015-06" db="EMBL/GenBank/DDBJ databases">
        <authorList>
            <person name="Wibberg Daniel"/>
        </authorList>
    </citation>
    <scope>NUCLEOTIDE SEQUENCE [LARGE SCALE GENOMIC DNA]</scope>
    <source>
        <strain evidence="2 3">T3/55T</strain>
    </source>
</reference>
<name>A0A0H5SDW2_HERHM</name>
<evidence type="ECO:0000313" key="3">
    <source>
        <dbReference type="Proteomes" id="UP000236497"/>
    </source>
</evidence>
<evidence type="ECO:0000256" key="1">
    <source>
        <dbReference type="SAM" id="Phobius"/>
    </source>
</evidence>
<feature type="transmembrane region" description="Helical" evidence="1">
    <location>
        <begin position="200"/>
        <end position="219"/>
    </location>
</feature>
<sequence length="220" mass="25326">MSTFALKIIAVVTMLIDHAAVVFIPSNTMLYLICRIIGRLAFPIFAFLLVEGFFHTRNVKKYLARLGVFALISEVPFDLAFYNKYMHWDHQNIFFTLFLGLMAIYLINFVEKKYVAKPVFVNIANALITVVFCFTAALIKADYRAIGILLIVAFYLFRGNKPLLIISMIIISGSLIQAFYTLSLIPIFLYNGKKGRNIKYFFYVFYPAHLLILYLIKLIV</sequence>
<keyword evidence="1" id="KW-0472">Membrane</keyword>
<proteinExistence type="predicted"/>
<feature type="transmembrane region" description="Helical" evidence="1">
    <location>
        <begin position="62"/>
        <end position="81"/>
    </location>
</feature>
<feature type="transmembrane region" description="Helical" evidence="1">
    <location>
        <begin position="165"/>
        <end position="188"/>
    </location>
</feature>
<feature type="transmembrane region" description="Helical" evidence="1">
    <location>
        <begin position="119"/>
        <end position="137"/>
    </location>
</feature>
<gene>
    <name evidence="2" type="ORF">HHT355_0389</name>
</gene>